<evidence type="ECO:0000256" key="2">
    <source>
        <dbReference type="ARBA" id="ARBA00022605"/>
    </source>
</evidence>
<dbReference type="Proteomes" id="UP000051884">
    <property type="component" value="Unassembled WGS sequence"/>
</dbReference>
<accession>A0ABR5Q6K7</accession>
<comment type="caution">
    <text evidence="8">The sequence shown here is derived from an EMBL/GenBank/DDBJ whole genome shotgun (WGS) entry which is preliminary data.</text>
</comment>
<keyword evidence="3 5" id="KW-0521">NADP</keyword>
<evidence type="ECO:0000313" key="8">
    <source>
        <dbReference type="EMBL" id="KRO08825.1"/>
    </source>
</evidence>
<dbReference type="Gene3D" id="3.30.360.10">
    <property type="entry name" value="Dihydrodipicolinate Reductase, domain 2"/>
    <property type="match status" value="1"/>
</dbReference>
<dbReference type="CDD" id="cd17895">
    <property type="entry name" value="AGPR_1_N"/>
    <property type="match status" value="1"/>
</dbReference>
<keyword evidence="2 5" id="KW-0028">Amino-acid biosynthesis</keyword>
<proteinExistence type="inferred from homology"/>
<evidence type="ECO:0000256" key="5">
    <source>
        <dbReference type="HAMAP-Rule" id="MF_00150"/>
    </source>
</evidence>
<gene>
    <name evidence="5" type="primary">argC</name>
    <name evidence="8" type="ORF">IV59_GL001099</name>
</gene>
<dbReference type="Pfam" id="PF01118">
    <property type="entry name" value="Semialdhyde_dh"/>
    <property type="match status" value="1"/>
</dbReference>
<comment type="pathway">
    <text evidence="5">Amino-acid biosynthesis; L-arginine biosynthesis; N(2)-acetyl-L-ornithine from L-glutamate: step 3/4.</text>
</comment>
<dbReference type="InterPro" id="IPR036291">
    <property type="entry name" value="NAD(P)-bd_dom_sf"/>
</dbReference>
<name>A0ABR5Q6K7_9LACO</name>
<evidence type="ECO:0000256" key="3">
    <source>
        <dbReference type="ARBA" id="ARBA00022857"/>
    </source>
</evidence>
<dbReference type="InterPro" id="IPR000706">
    <property type="entry name" value="AGPR_type-1"/>
</dbReference>
<keyword evidence="9" id="KW-1185">Reference proteome</keyword>
<organism evidence="8 9">
    <name type="scientific">Paucilactobacillus hokkaidonensis</name>
    <dbReference type="NCBI Taxonomy" id="1193095"/>
    <lineage>
        <taxon>Bacteria</taxon>
        <taxon>Bacillati</taxon>
        <taxon>Bacillota</taxon>
        <taxon>Bacilli</taxon>
        <taxon>Lactobacillales</taxon>
        <taxon>Lactobacillaceae</taxon>
        <taxon>Paucilactobacillus</taxon>
    </lineage>
</organism>
<dbReference type="SUPFAM" id="SSF51735">
    <property type="entry name" value="NAD(P)-binding Rossmann-fold domains"/>
    <property type="match status" value="1"/>
</dbReference>
<keyword evidence="1 5" id="KW-0055">Arginine biosynthesis</keyword>
<feature type="domain" description="Semialdehyde dehydrogenase NAD-binding" evidence="7">
    <location>
        <begin position="12"/>
        <end position="151"/>
    </location>
</feature>
<evidence type="ECO:0000259" key="7">
    <source>
        <dbReference type="SMART" id="SM00859"/>
    </source>
</evidence>
<sequence length="352" mass="39069">MHNNFKRDDQMQVGLIGISGYGGTQLYQLLKHHPHIDNIHLYGHDLTKAKPVNQVIPGLIHESGTLVPYDANQIMAENDVVFFATSAGVTTKLAKPFLEHDFPVIDLSGDFRLKSGAMFTKWYHKQAPATAWLQQAHYGLADFSSAEQSNYIANPGCYATATLLGLAPVVMHQWIDPTSIIVDAKSGTSGAGKQLSEMTHFSNTNENLQIYKVNQHQHIPEIMQQLQCWNSDISAIQFTTTLVPLTRGLMSTIYVKVKTGISEQQVEQSFEQTFADKADIHYCHQKLPMVKQVVGTNYCDVGMVFNPVTKIITIVSVIDNLIKGAGGQAIQNLNQRFGFSLNQGLSLEPIWP</sequence>
<dbReference type="EMBL" id="JQCH01000023">
    <property type="protein sequence ID" value="KRO08825.1"/>
    <property type="molecule type" value="Genomic_DNA"/>
</dbReference>
<dbReference type="HAMAP" id="MF_00150">
    <property type="entry name" value="ArgC_type1"/>
    <property type="match status" value="1"/>
</dbReference>
<evidence type="ECO:0000256" key="6">
    <source>
        <dbReference type="PROSITE-ProRule" id="PRU10010"/>
    </source>
</evidence>
<keyword evidence="5" id="KW-0963">Cytoplasm</keyword>
<evidence type="ECO:0000256" key="1">
    <source>
        <dbReference type="ARBA" id="ARBA00022571"/>
    </source>
</evidence>
<reference evidence="8 9" key="1">
    <citation type="journal article" date="2015" name="Genome Announc.">
        <title>Expanding the biotechnology potential of lactobacilli through comparative genomics of 213 strains and associated genera.</title>
        <authorList>
            <person name="Sun Z."/>
            <person name="Harris H.M."/>
            <person name="McCann A."/>
            <person name="Guo C."/>
            <person name="Argimon S."/>
            <person name="Zhang W."/>
            <person name="Yang X."/>
            <person name="Jeffery I.B."/>
            <person name="Cooney J.C."/>
            <person name="Kagawa T.F."/>
            <person name="Liu W."/>
            <person name="Song Y."/>
            <person name="Salvetti E."/>
            <person name="Wrobel A."/>
            <person name="Rasinkangas P."/>
            <person name="Parkhill J."/>
            <person name="Rea M.C."/>
            <person name="O'Sullivan O."/>
            <person name="Ritari J."/>
            <person name="Douillard F.P."/>
            <person name="Paul Ross R."/>
            <person name="Yang R."/>
            <person name="Briner A.E."/>
            <person name="Felis G.E."/>
            <person name="de Vos W.M."/>
            <person name="Barrangou R."/>
            <person name="Klaenhammer T.R."/>
            <person name="Caufield P.W."/>
            <person name="Cui Y."/>
            <person name="Zhang H."/>
            <person name="O'Toole P.W."/>
        </authorList>
    </citation>
    <scope>NUCLEOTIDE SEQUENCE [LARGE SCALE GENOMIC DNA]</scope>
    <source>
        <strain evidence="8 9">DSM 26202</strain>
    </source>
</reference>
<dbReference type="EC" id="1.2.1.38" evidence="5"/>
<comment type="similarity">
    <text evidence="5">Belongs to the NAGSA dehydrogenase family. Type 1 subfamily.</text>
</comment>
<dbReference type="PROSITE" id="PS01224">
    <property type="entry name" value="ARGC"/>
    <property type="match status" value="1"/>
</dbReference>
<comment type="subcellular location">
    <subcellularLocation>
        <location evidence="5">Cytoplasm</location>
    </subcellularLocation>
</comment>
<dbReference type="InterPro" id="IPR058924">
    <property type="entry name" value="AGPR_dimerisation_dom"/>
</dbReference>
<evidence type="ECO:0000256" key="4">
    <source>
        <dbReference type="ARBA" id="ARBA00023002"/>
    </source>
</evidence>
<dbReference type="NCBIfam" id="TIGR01850">
    <property type="entry name" value="argC"/>
    <property type="match status" value="1"/>
</dbReference>
<feature type="active site" evidence="5 6">
    <location>
        <position position="157"/>
    </location>
</feature>
<dbReference type="SUPFAM" id="SSF55347">
    <property type="entry name" value="Glyceraldehyde-3-phosphate dehydrogenase-like, C-terminal domain"/>
    <property type="match status" value="1"/>
</dbReference>
<dbReference type="SMART" id="SM00859">
    <property type="entry name" value="Semialdhyde_dh"/>
    <property type="match status" value="1"/>
</dbReference>
<dbReference type="Pfam" id="PF22698">
    <property type="entry name" value="Semialdhyde_dhC_1"/>
    <property type="match status" value="1"/>
</dbReference>
<dbReference type="InterPro" id="IPR023013">
    <property type="entry name" value="AGPR_AS"/>
</dbReference>
<comment type="function">
    <text evidence="5">Catalyzes the NADPH-dependent reduction of N-acetyl-5-glutamyl phosphate to yield N-acetyl-L-glutamate 5-semialdehyde.</text>
</comment>
<evidence type="ECO:0000313" key="9">
    <source>
        <dbReference type="Proteomes" id="UP000051884"/>
    </source>
</evidence>
<dbReference type="Gene3D" id="3.40.50.720">
    <property type="entry name" value="NAD(P)-binding Rossmann-like Domain"/>
    <property type="match status" value="1"/>
</dbReference>
<dbReference type="InterPro" id="IPR000534">
    <property type="entry name" value="Semialdehyde_DH_NAD-bd"/>
</dbReference>
<comment type="catalytic activity">
    <reaction evidence="5">
        <text>N-acetyl-L-glutamate 5-semialdehyde + phosphate + NADP(+) = N-acetyl-L-glutamyl 5-phosphate + NADPH + H(+)</text>
        <dbReference type="Rhea" id="RHEA:21588"/>
        <dbReference type="ChEBI" id="CHEBI:15378"/>
        <dbReference type="ChEBI" id="CHEBI:29123"/>
        <dbReference type="ChEBI" id="CHEBI:43474"/>
        <dbReference type="ChEBI" id="CHEBI:57783"/>
        <dbReference type="ChEBI" id="CHEBI:57936"/>
        <dbReference type="ChEBI" id="CHEBI:58349"/>
        <dbReference type="EC" id="1.2.1.38"/>
    </reaction>
</comment>
<keyword evidence="4 5" id="KW-0560">Oxidoreductase</keyword>
<protein>
    <recommendedName>
        <fullName evidence="5">N-acetyl-gamma-glutamyl-phosphate reductase</fullName>
        <shortName evidence="5">AGPR</shortName>
        <ecNumber evidence="5">1.2.1.38</ecNumber>
    </recommendedName>
    <alternativeName>
        <fullName evidence="5">N-acetyl-glutamate semialdehyde dehydrogenase</fullName>
        <shortName evidence="5">NAGSA dehydrogenase</shortName>
    </alternativeName>
</protein>
<dbReference type="InterPro" id="IPR050085">
    <property type="entry name" value="AGPR"/>
</dbReference>
<dbReference type="PANTHER" id="PTHR32338:SF10">
    <property type="entry name" value="N-ACETYL-GAMMA-GLUTAMYL-PHOSPHATE REDUCTASE, CHLOROPLASTIC-RELATED"/>
    <property type="match status" value="1"/>
</dbReference>
<dbReference type="CDD" id="cd23934">
    <property type="entry name" value="AGPR_1_C"/>
    <property type="match status" value="1"/>
</dbReference>
<dbReference type="PANTHER" id="PTHR32338">
    <property type="entry name" value="N-ACETYL-GAMMA-GLUTAMYL-PHOSPHATE REDUCTASE, CHLOROPLASTIC-RELATED-RELATED"/>
    <property type="match status" value="1"/>
</dbReference>